<feature type="domain" description="Peptidase C39" evidence="2">
    <location>
        <begin position="25"/>
        <end position="145"/>
    </location>
</feature>
<organism evidence="3 4">
    <name type="scientific">Sedimentitalea arenosa</name>
    <dbReference type="NCBI Taxonomy" id="2798803"/>
    <lineage>
        <taxon>Bacteria</taxon>
        <taxon>Pseudomonadati</taxon>
        <taxon>Pseudomonadota</taxon>
        <taxon>Alphaproteobacteria</taxon>
        <taxon>Rhodobacterales</taxon>
        <taxon>Paracoccaceae</taxon>
        <taxon>Sedimentitalea</taxon>
    </lineage>
</organism>
<dbReference type="Pfam" id="PF03412">
    <property type="entry name" value="Peptidase_C39"/>
    <property type="match status" value="1"/>
</dbReference>
<dbReference type="Gene3D" id="3.90.70.10">
    <property type="entry name" value="Cysteine proteinases"/>
    <property type="match status" value="1"/>
</dbReference>
<keyword evidence="1" id="KW-0472">Membrane</keyword>
<feature type="transmembrane region" description="Helical" evidence="1">
    <location>
        <begin position="303"/>
        <end position="326"/>
    </location>
</feature>
<sequence>MLRSSLFWFASVWTLIARQSRFVSQTARTDCGVASALTVLNLMGRKADSVDAVDRMDPDRTGTSLEALRVYFAECHGIEARSLSVPAGRIGEIEGQAILHMTQQHYVVLLRAYRGGVLVFDPSVGPVFYPMQDFESLYSGYLLQVGGQTAAAQLPAHPAPGGAVGGRQTRGVEPVSLFIIGFATRLLECAILLCLVAVLYLVLNRAGFSSLLTAFGLIAVCGALLLLAHQVRFDGEDGWTRRRQTGFWRGLIRTSVRGRDLSGFRGRDEREVASSLRKGLSVAIPQRSQVPATLGAFCAMPALLMFLSPVLAVVHTLLFGFVLIVVQLDRVKVCRRSVRPGIGRYSKLSLGHDVINAVSGPDLIGEAAKWTVIGVAGFSVLLSNLPPVALMFWILAAMQIVPTDFRRAMALAPGLAAREPLSDLTASQVPLRTQRIVGPIDLSVQHADGLMRIDGITPLTQSLMQPDLTVREQRLIMADIVRHTVENLPASEPIPRIGPIRIFGPGQNASQVDFEQLMIAREARADANLPARVNTREILDQSAEDLVLRDLHSCEPGDFPVFWDFRERLPVAELQARLRRLGLPCAGHLTMKRLTVVEAA</sequence>
<dbReference type="GO" id="GO:0008233">
    <property type="term" value="F:peptidase activity"/>
    <property type="evidence" value="ECO:0007669"/>
    <property type="project" value="InterPro"/>
</dbReference>
<comment type="caution">
    <text evidence="3">The sequence shown here is derived from an EMBL/GenBank/DDBJ whole genome shotgun (WGS) entry which is preliminary data.</text>
</comment>
<evidence type="ECO:0000313" key="4">
    <source>
        <dbReference type="Proteomes" id="UP000619079"/>
    </source>
</evidence>
<evidence type="ECO:0000313" key="3">
    <source>
        <dbReference type="EMBL" id="MBJ6370520.1"/>
    </source>
</evidence>
<feature type="transmembrane region" description="Helical" evidence="1">
    <location>
        <begin position="177"/>
        <end position="203"/>
    </location>
</feature>
<dbReference type="GO" id="GO:0016020">
    <property type="term" value="C:membrane"/>
    <property type="evidence" value="ECO:0007669"/>
    <property type="project" value="InterPro"/>
</dbReference>
<keyword evidence="1" id="KW-0812">Transmembrane</keyword>
<dbReference type="InterPro" id="IPR005074">
    <property type="entry name" value="Peptidase_C39"/>
</dbReference>
<evidence type="ECO:0000259" key="2">
    <source>
        <dbReference type="PROSITE" id="PS50990"/>
    </source>
</evidence>
<evidence type="ECO:0000256" key="1">
    <source>
        <dbReference type="SAM" id="Phobius"/>
    </source>
</evidence>
<feature type="transmembrane region" description="Helical" evidence="1">
    <location>
        <begin position="372"/>
        <end position="396"/>
    </location>
</feature>
<name>A0A8J7J153_9RHOB</name>
<dbReference type="Proteomes" id="UP000619079">
    <property type="component" value="Unassembled WGS sequence"/>
</dbReference>
<dbReference type="AlphaFoldDB" id="A0A8J7J153"/>
<dbReference type="EMBL" id="JAELVR010000002">
    <property type="protein sequence ID" value="MBJ6370520.1"/>
    <property type="molecule type" value="Genomic_DNA"/>
</dbReference>
<proteinExistence type="predicted"/>
<dbReference type="RefSeq" id="WP_199023305.1">
    <property type="nucleotide sequence ID" value="NZ_JAELVR010000002.1"/>
</dbReference>
<dbReference type="PROSITE" id="PS50990">
    <property type="entry name" value="PEPTIDASE_C39"/>
    <property type="match status" value="1"/>
</dbReference>
<reference evidence="3" key="1">
    <citation type="submission" date="2020-12" db="EMBL/GenBank/DDBJ databases">
        <title>Sedimentitalea sp. nov., isolated from sand in Incheon.</title>
        <authorList>
            <person name="Kim W."/>
        </authorList>
    </citation>
    <scope>NUCLEOTIDE SEQUENCE</scope>
    <source>
        <strain evidence="3">CAU 1593</strain>
    </source>
</reference>
<gene>
    <name evidence="3" type="ORF">JF290_03175</name>
</gene>
<protein>
    <recommendedName>
        <fullName evidence="2">Peptidase C39 domain-containing protein</fullName>
    </recommendedName>
</protein>
<dbReference type="GO" id="GO:0005524">
    <property type="term" value="F:ATP binding"/>
    <property type="evidence" value="ECO:0007669"/>
    <property type="project" value="InterPro"/>
</dbReference>
<dbReference type="GO" id="GO:0006508">
    <property type="term" value="P:proteolysis"/>
    <property type="evidence" value="ECO:0007669"/>
    <property type="project" value="InterPro"/>
</dbReference>
<keyword evidence="4" id="KW-1185">Reference proteome</keyword>
<keyword evidence="1" id="KW-1133">Transmembrane helix</keyword>
<feature type="transmembrane region" description="Helical" evidence="1">
    <location>
        <begin position="210"/>
        <end position="231"/>
    </location>
</feature>
<accession>A0A8J7J153</accession>